<proteinExistence type="predicted"/>
<sequence length="175" mass="20717">MRFILIGIFLIINIAALIGIVRIPSLSYSNPELFGPRITIFGIENSVETQLSLLRQRRATLYASRQLRYNPFKKPQKTKKHHKHRREKYSFILRCPKLSTKYNPQKLGVEWSQNSTTILRIISDGRKFGSMEFTDYEQWRGINQKLNVIAYGPKPEKRYKFEFEEARAFQKTMEK</sequence>
<evidence type="ECO:0000313" key="1">
    <source>
        <dbReference type="Proteomes" id="UP000887580"/>
    </source>
</evidence>
<organism evidence="1 2">
    <name type="scientific">Panagrolaimus sp. PS1159</name>
    <dbReference type="NCBI Taxonomy" id="55785"/>
    <lineage>
        <taxon>Eukaryota</taxon>
        <taxon>Metazoa</taxon>
        <taxon>Ecdysozoa</taxon>
        <taxon>Nematoda</taxon>
        <taxon>Chromadorea</taxon>
        <taxon>Rhabditida</taxon>
        <taxon>Tylenchina</taxon>
        <taxon>Panagrolaimomorpha</taxon>
        <taxon>Panagrolaimoidea</taxon>
        <taxon>Panagrolaimidae</taxon>
        <taxon>Panagrolaimus</taxon>
    </lineage>
</organism>
<name>A0AC35FJ97_9BILA</name>
<dbReference type="Proteomes" id="UP000887580">
    <property type="component" value="Unplaced"/>
</dbReference>
<evidence type="ECO:0000313" key="2">
    <source>
        <dbReference type="WBParaSite" id="PS1159_v2.g17994.t2"/>
    </source>
</evidence>
<reference evidence="2" key="1">
    <citation type="submission" date="2022-11" db="UniProtKB">
        <authorList>
            <consortium name="WormBaseParasite"/>
        </authorList>
    </citation>
    <scope>IDENTIFICATION</scope>
</reference>
<dbReference type="WBParaSite" id="PS1159_v2.g17994.t2">
    <property type="protein sequence ID" value="PS1159_v2.g17994.t2"/>
    <property type="gene ID" value="PS1159_v2.g17994"/>
</dbReference>
<accession>A0AC35FJ97</accession>
<protein>
    <submittedName>
        <fullName evidence="2">Uncharacterized protein</fullName>
    </submittedName>
</protein>